<dbReference type="GO" id="GO:0032259">
    <property type="term" value="P:methylation"/>
    <property type="evidence" value="ECO:0007669"/>
    <property type="project" value="UniProtKB-KW"/>
</dbReference>
<feature type="domain" description="O-methyltransferase dimerisation" evidence="2">
    <location>
        <begin position="89"/>
        <end position="161"/>
    </location>
</feature>
<dbReference type="InterPro" id="IPR036390">
    <property type="entry name" value="WH_DNA-bd_sf"/>
</dbReference>
<dbReference type="InterPro" id="IPR036388">
    <property type="entry name" value="WH-like_DNA-bd_sf"/>
</dbReference>
<proteinExistence type="predicted"/>
<protein>
    <submittedName>
        <fullName evidence="3">S-adenosyl-L-methionine-dependent methyltransferase</fullName>
    </submittedName>
</protein>
<sequence>MGSGPTAELDGIIGLATDLLQQCQIISGECNRSKVSTLRTAINGSAETWHQTNPRANNARSVAQGLITQLSTFLHGPHEYLHELVSSNWDHGALYAALQARVIDHIAASTGGSSLYELSQHCDIPEDKLSRILGLLCCRGIISQPEQGVYVSTSVSRELIRDGEFRAWVEFQLFETRVASAHLANALAKKPNDYTSGVSAFKQAWGMEMYEWHHSQPQMGERFQKAMRGVAKSLDPADQLLNDWFKIHDDLPSMKVVEFGGRYGFASLYLAEKYPQCEFEVRCDSQDFLTRGEALLKATCRRQVIFTHTPDGLHDAPTEDQSAVSTYIVRNLFWNWSDEEATRLLRKLVPALRSKPSTRILVADGLSPAFNEYPPHIEVAYRRRDVTTMTMHNTKQRSQVEWLALFGKADPQISVVTKLDANAHVCKGLWELSLIC</sequence>
<dbReference type="Gene3D" id="1.10.10.10">
    <property type="entry name" value="Winged helix-like DNA-binding domain superfamily/Winged helix DNA-binding domain"/>
    <property type="match status" value="1"/>
</dbReference>
<dbReference type="AlphaFoldDB" id="A0AAQ3M3T6"/>
<evidence type="ECO:0000259" key="2">
    <source>
        <dbReference type="Pfam" id="PF08100"/>
    </source>
</evidence>
<dbReference type="GO" id="GO:0046983">
    <property type="term" value="F:protein dimerization activity"/>
    <property type="evidence" value="ECO:0007669"/>
    <property type="project" value="InterPro"/>
</dbReference>
<dbReference type="SUPFAM" id="SSF46785">
    <property type="entry name" value="Winged helix' DNA-binding domain"/>
    <property type="match status" value="1"/>
</dbReference>
<name>A0AAQ3M3T6_9PEZI</name>
<keyword evidence="3" id="KW-0808">Transferase</keyword>
<keyword evidence="3" id="KW-0489">Methyltransferase</keyword>
<dbReference type="Pfam" id="PF00891">
    <property type="entry name" value="Methyltransf_2"/>
    <property type="match status" value="1"/>
</dbReference>
<dbReference type="Proteomes" id="UP001303373">
    <property type="component" value="Chromosome 6"/>
</dbReference>
<evidence type="ECO:0000313" key="4">
    <source>
        <dbReference type="Proteomes" id="UP001303373"/>
    </source>
</evidence>
<accession>A0AAQ3M3T6</accession>
<evidence type="ECO:0000259" key="1">
    <source>
        <dbReference type="Pfam" id="PF00891"/>
    </source>
</evidence>
<dbReference type="EMBL" id="CP138585">
    <property type="protein sequence ID" value="WPH01302.1"/>
    <property type="molecule type" value="Genomic_DNA"/>
</dbReference>
<feature type="domain" description="O-methyltransferase C-terminal" evidence="1">
    <location>
        <begin position="182"/>
        <end position="409"/>
    </location>
</feature>
<dbReference type="Gene3D" id="3.40.50.150">
    <property type="entry name" value="Vaccinia Virus protein VP39"/>
    <property type="match status" value="1"/>
</dbReference>
<keyword evidence="4" id="KW-1185">Reference proteome</keyword>
<dbReference type="PANTHER" id="PTHR43712">
    <property type="entry name" value="PUTATIVE (AFU_ORTHOLOGUE AFUA_4G14580)-RELATED"/>
    <property type="match status" value="1"/>
</dbReference>
<evidence type="ECO:0000313" key="3">
    <source>
        <dbReference type="EMBL" id="WPH01302.1"/>
    </source>
</evidence>
<gene>
    <name evidence="3" type="ORF">R9X50_00414100</name>
</gene>
<dbReference type="GO" id="GO:0008171">
    <property type="term" value="F:O-methyltransferase activity"/>
    <property type="evidence" value="ECO:0007669"/>
    <property type="project" value="InterPro"/>
</dbReference>
<dbReference type="Pfam" id="PF08100">
    <property type="entry name" value="Dimerisation"/>
    <property type="match status" value="1"/>
</dbReference>
<dbReference type="PANTHER" id="PTHR43712:SF12">
    <property type="entry name" value="STERIGMATOCYSTIN 8-O-METHYLTRANSFERASE"/>
    <property type="match status" value="1"/>
</dbReference>
<dbReference type="InterPro" id="IPR012967">
    <property type="entry name" value="COMT_dimerisation"/>
</dbReference>
<organism evidence="3 4">
    <name type="scientific">Acrodontium crateriforme</name>
    <dbReference type="NCBI Taxonomy" id="150365"/>
    <lineage>
        <taxon>Eukaryota</taxon>
        <taxon>Fungi</taxon>
        <taxon>Dikarya</taxon>
        <taxon>Ascomycota</taxon>
        <taxon>Pezizomycotina</taxon>
        <taxon>Dothideomycetes</taxon>
        <taxon>Dothideomycetidae</taxon>
        <taxon>Mycosphaerellales</taxon>
        <taxon>Teratosphaeriaceae</taxon>
        <taxon>Acrodontium</taxon>
    </lineage>
</organism>
<dbReference type="InterPro" id="IPR001077">
    <property type="entry name" value="COMT_C"/>
</dbReference>
<dbReference type="InterPro" id="IPR029063">
    <property type="entry name" value="SAM-dependent_MTases_sf"/>
</dbReference>
<reference evidence="3 4" key="1">
    <citation type="submission" date="2023-11" db="EMBL/GenBank/DDBJ databases">
        <title>An acidophilic fungus is an integral part of prey digestion in a carnivorous sundew plant.</title>
        <authorList>
            <person name="Tsai I.J."/>
        </authorList>
    </citation>
    <scope>NUCLEOTIDE SEQUENCE [LARGE SCALE GENOMIC DNA]</scope>
    <source>
        <strain evidence="3">169a</strain>
    </source>
</reference>
<dbReference type="SUPFAM" id="SSF53335">
    <property type="entry name" value="S-adenosyl-L-methionine-dependent methyltransferases"/>
    <property type="match status" value="1"/>
</dbReference>